<evidence type="ECO:0000313" key="3">
    <source>
        <dbReference type="Proteomes" id="UP000284531"/>
    </source>
</evidence>
<protein>
    <submittedName>
        <fullName evidence="2">Restriction endonuclease</fullName>
    </submittedName>
</protein>
<evidence type="ECO:0000259" key="1">
    <source>
        <dbReference type="SMART" id="SM00382"/>
    </source>
</evidence>
<dbReference type="InterPro" id="IPR007560">
    <property type="entry name" value="Restrct_endonuc_IV_Mrr"/>
</dbReference>
<dbReference type="InterPro" id="IPR049050">
    <property type="entry name" value="nSTAND3"/>
</dbReference>
<accession>A0A419X2Z6</accession>
<keyword evidence="2" id="KW-0540">Nuclease</keyword>
<dbReference type="SUPFAM" id="SSF52540">
    <property type="entry name" value="P-loop containing nucleoside triphosphate hydrolases"/>
    <property type="match status" value="1"/>
</dbReference>
<dbReference type="AlphaFoldDB" id="A0A419X2Z6"/>
<dbReference type="Gene3D" id="3.40.50.300">
    <property type="entry name" value="P-loop containing nucleotide triphosphate hydrolases"/>
    <property type="match status" value="1"/>
</dbReference>
<dbReference type="GO" id="GO:0003677">
    <property type="term" value="F:DNA binding"/>
    <property type="evidence" value="ECO:0007669"/>
    <property type="project" value="InterPro"/>
</dbReference>
<proteinExistence type="predicted"/>
<dbReference type="InterPro" id="IPR027417">
    <property type="entry name" value="P-loop_NTPase"/>
</dbReference>
<evidence type="ECO:0000313" key="2">
    <source>
        <dbReference type="EMBL" id="RKE02078.1"/>
    </source>
</evidence>
<gene>
    <name evidence="2" type="ORF">BXY64_2159</name>
</gene>
<organism evidence="2 3">
    <name type="scientific">Marinifilum flexuosum</name>
    <dbReference type="NCBI Taxonomy" id="1117708"/>
    <lineage>
        <taxon>Bacteria</taxon>
        <taxon>Pseudomonadati</taxon>
        <taxon>Bacteroidota</taxon>
        <taxon>Bacteroidia</taxon>
        <taxon>Marinilabiliales</taxon>
        <taxon>Marinifilaceae</taxon>
    </lineage>
</organism>
<sequence>MEFFLSKLNDREFESLSADIISDELDLTVEKFKAGRDGGVDGRFWIGKREGIIQCKHYWKTGYKGLISKLKKEEVDKVKKLNPIKYVFFTSIPLSRENKKEIVEIFSPFIKSESDVWGEDDINDFLSKKENQNIVEKNYKLWITSTQILDIVYNNAIKGRSESTLSEIKSNNERYVITNNHTKGTEILKNSNVIIISGEPGIGKTTLANNLALYYTANGFEFCDIEESISEAEAILRQKEKKKIVFYCDDFLGSNVYDAISNKRDSHIVKFINRIKKDDSKKFILTSRTNILAMAVSSSHRFQNEDLREDEFLLKIEDLSDLDKAKILYNHIYHSNLDNVYIDEIYKQKRYKQIIQHKNFNPRIIEFITNNKRISRIKSSEYWNYIVDKLDNPKEIWSNFFQYQIDDPVRVLTFLTVFNSGVIGESVLSKSYSFYKQNFKMNTGSTDSSFDAVRKLAIKSLLNRRKIGDRIYEYTLFNPSVSDFVLNAYLEDVDLVESVLKALGTRSSIDFLNSLKQNNRISRSIIREIQSELFRHFCDIKLIDRDWDYLVQLSCLDILNTRVVNSIEKFIIEISSYKEARGERLYELLELLIDFNGNVEIKDFSFVAGYIQYGSLDREDINKVVELIRKYDIKDEILFENLSDEVDSYIREVFADNKSSANLEPYIHSSYDHEHGEFVLDFDSGGIEHEMESILDTIISELDEKLLDYIEIDGADIIESIEIDQLVDDFISSYGEGYEEEFRGGYSSGGNSSCDIEAIFERN</sequence>
<comment type="caution">
    <text evidence="2">The sequence shown here is derived from an EMBL/GenBank/DDBJ whole genome shotgun (WGS) entry which is preliminary data.</text>
</comment>
<dbReference type="EMBL" id="RAPQ01000009">
    <property type="protein sequence ID" value="RKE02078.1"/>
    <property type="molecule type" value="Genomic_DNA"/>
</dbReference>
<dbReference type="Pfam" id="PF04471">
    <property type="entry name" value="Mrr_cat"/>
    <property type="match status" value="1"/>
</dbReference>
<name>A0A419X2Z6_9BACT</name>
<feature type="domain" description="AAA+ ATPase" evidence="1">
    <location>
        <begin position="190"/>
        <end position="308"/>
    </location>
</feature>
<dbReference type="GO" id="GO:0004519">
    <property type="term" value="F:endonuclease activity"/>
    <property type="evidence" value="ECO:0007669"/>
    <property type="project" value="UniProtKB-KW"/>
</dbReference>
<dbReference type="Proteomes" id="UP000284531">
    <property type="component" value="Unassembled WGS sequence"/>
</dbReference>
<dbReference type="InterPro" id="IPR003593">
    <property type="entry name" value="AAA+_ATPase"/>
</dbReference>
<reference evidence="2 3" key="1">
    <citation type="submission" date="2018-09" db="EMBL/GenBank/DDBJ databases">
        <title>Genomic Encyclopedia of Archaeal and Bacterial Type Strains, Phase II (KMG-II): from individual species to whole genera.</title>
        <authorList>
            <person name="Goeker M."/>
        </authorList>
    </citation>
    <scope>NUCLEOTIDE SEQUENCE [LARGE SCALE GENOMIC DNA]</scope>
    <source>
        <strain evidence="2 3">DSM 21950</strain>
    </source>
</reference>
<dbReference type="OrthoDB" id="9806903at2"/>
<keyword evidence="3" id="KW-1185">Reference proteome</keyword>
<dbReference type="RefSeq" id="WP_120239939.1">
    <property type="nucleotide sequence ID" value="NZ_RAPQ01000009.1"/>
</dbReference>
<dbReference type="Pfam" id="PF20720">
    <property type="entry name" value="nSTAND3"/>
    <property type="match status" value="1"/>
</dbReference>
<dbReference type="SMART" id="SM00382">
    <property type="entry name" value="AAA"/>
    <property type="match status" value="1"/>
</dbReference>
<dbReference type="GO" id="GO:0009307">
    <property type="term" value="P:DNA restriction-modification system"/>
    <property type="evidence" value="ECO:0007669"/>
    <property type="project" value="InterPro"/>
</dbReference>
<keyword evidence="2" id="KW-0378">Hydrolase</keyword>
<keyword evidence="2" id="KW-0255">Endonuclease</keyword>